<proteinExistence type="predicted"/>
<name>A0A486XJ59_9GAMM</name>
<protein>
    <submittedName>
        <fullName evidence="1">Uncharacterized protein</fullName>
    </submittedName>
</protein>
<accession>A0A486XJ59</accession>
<reference evidence="1" key="1">
    <citation type="submission" date="2019-04" db="EMBL/GenBank/DDBJ databases">
        <authorList>
            <person name="Brambilla D."/>
        </authorList>
    </citation>
    <scope>NUCLEOTIDE SEQUENCE</scope>
    <source>
        <strain evidence="1">BAL1</strain>
    </source>
</reference>
<dbReference type="EMBL" id="CAAJGR010000059">
    <property type="protein sequence ID" value="VHO02195.1"/>
    <property type="molecule type" value="Genomic_DNA"/>
</dbReference>
<dbReference type="AlphaFoldDB" id="A0A486XJ59"/>
<organism evidence="1">
    <name type="scientific">Rheinheimera sp. BAL341</name>
    <dbReference type="NCBI Taxonomy" id="1708203"/>
    <lineage>
        <taxon>Bacteria</taxon>
        <taxon>Pseudomonadati</taxon>
        <taxon>Pseudomonadota</taxon>
        <taxon>Gammaproteobacteria</taxon>
        <taxon>Chromatiales</taxon>
        <taxon>Chromatiaceae</taxon>
        <taxon>Rheinheimera</taxon>
    </lineage>
</organism>
<evidence type="ECO:0000313" key="1">
    <source>
        <dbReference type="EMBL" id="VHO02195.1"/>
    </source>
</evidence>
<sequence length="54" mass="6192">MVFFAVIFRFFCAHQDLFIRIFSAGHFLKATKSVSPVGLSIQTTIYFSAQNQFL</sequence>
<gene>
    <name evidence="1" type="ORF">BAL341_605</name>
</gene>